<evidence type="ECO:0000313" key="1">
    <source>
        <dbReference type="EMBL" id="CEZ19753.1"/>
    </source>
</evidence>
<keyword evidence="2" id="KW-1185">Reference proteome</keyword>
<dbReference type="RefSeq" id="WP_046488237.1">
    <property type="nucleotide sequence ID" value="NZ_LN827929.1"/>
</dbReference>
<sequence length="294" mass="33901">MNKLFYQFLRINSLVIKYFLFFAVAFVPINANSISDKTLNSAAEPNGAWTTFNMGDDYKTAWRGEFNKYERTNDGTIYLPIYAIDFNSKKLKTSIEWMRINCNEDFVTNLGSYKDGKFSYENNPLARTNDPNMTYYTARLFVCPTDADNGKKALMFALYANPNNKTGHLITWIPEEIEIDNTNKNIISFNAYNSGFNKGKIILGFKNKLILNCSSEKLESTGENIFHDLKEEKSKNLRFLYNTACGKNDILDFLKSEKKDLNEQQLEKVKIKCRNLGFVEKTEKFGACVLEFLK</sequence>
<accession>A0A0D6EWV1</accession>
<gene>
    <name evidence="1" type="ORF">BN1208_0868</name>
</gene>
<dbReference type="Proteomes" id="UP000064007">
    <property type="component" value="Chromosome 1"/>
</dbReference>
<dbReference type="KEGG" id="mbat:BN1208_0868"/>
<proteinExistence type="predicted"/>
<dbReference type="AlphaFoldDB" id="A0A0D6EWV1"/>
<dbReference type="EMBL" id="LN827929">
    <property type="protein sequence ID" value="CEZ19753.1"/>
    <property type="molecule type" value="Genomic_DNA"/>
</dbReference>
<evidence type="ECO:0000313" key="2">
    <source>
        <dbReference type="Proteomes" id="UP000064007"/>
    </source>
</evidence>
<dbReference type="STRING" id="1581557.BN1208_0868"/>
<organism evidence="1 2">
    <name type="scientific">Candidatus Methylopumilus planktonicus</name>
    <dbReference type="NCBI Taxonomy" id="1581557"/>
    <lineage>
        <taxon>Bacteria</taxon>
        <taxon>Pseudomonadati</taxon>
        <taxon>Pseudomonadota</taxon>
        <taxon>Betaproteobacteria</taxon>
        <taxon>Nitrosomonadales</taxon>
        <taxon>Methylophilaceae</taxon>
        <taxon>Candidatus Methylopumilus</taxon>
    </lineage>
</organism>
<dbReference type="HOGENOM" id="CLU_945966_0_0_4"/>
<reference evidence="2" key="1">
    <citation type="submission" date="2014-12" db="EMBL/GenBank/DDBJ databases">
        <authorList>
            <person name="Salcher M.M."/>
        </authorList>
    </citation>
    <scope>NUCLEOTIDE SEQUENCE [LARGE SCALE GENOMIC DNA]</scope>
    <source>
        <strain evidence="2">MMS-10A-171</strain>
    </source>
</reference>
<name>A0A0D6EWV1_9PROT</name>
<protein>
    <submittedName>
        <fullName evidence="1">Uncharacterized protein</fullName>
    </submittedName>
</protein>